<evidence type="ECO:0000256" key="1">
    <source>
        <dbReference type="SAM" id="Phobius"/>
    </source>
</evidence>
<evidence type="ECO:0000313" key="2">
    <source>
        <dbReference type="EMBL" id="MBD8045361.1"/>
    </source>
</evidence>
<keyword evidence="3" id="KW-1185">Reference proteome</keyword>
<proteinExistence type="predicted"/>
<gene>
    <name evidence="2" type="ORF">H9638_16255</name>
</gene>
<name>A0ABR8YM80_9MICC</name>
<protein>
    <submittedName>
        <fullName evidence="2">Uncharacterized protein</fullName>
    </submittedName>
</protein>
<feature type="transmembrane region" description="Helical" evidence="1">
    <location>
        <begin position="84"/>
        <end position="102"/>
    </location>
</feature>
<reference evidence="2 3" key="1">
    <citation type="submission" date="2020-08" db="EMBL/GenBank/DDBJ databases">
        <title>A Genomic Blueprint of the Chicken Gut Microbiome.</title>
        <authorList>
            <person name="Gilroy R."/>
            <person name="Ravi A."/>
            <person name="Getino M."/>
            <person name="Pursley I."/>
            <person name="Horton D.L."/>
            <person name="Alikhan N.-F."/>
            <person name="Baker D."/>
            <person name="Gharbi K."/>
            <person name="Hall N."/>
            <person name="Watson M."/>
            <person name="Adriaenssens E.M."/>
            <person name="Foster-Nyarko E."/>
            <person name="Jarju S."/>
            <person name="Secka A."/>
            <person name="Antonio M."/>
            <person name="Oren A."/>
            <person name="Chaudhuri R."/>
            <person name="La Ragione R.M."/>
            <person name="Hildebrand F."/>
            <person name="Pallen M.J."/>
        </authorList>
    </citation>
    <scope>NUCLEOTIDE SEQUENCE [LARGE SCALE GENOMIC DNA]</scope>
    <source>
        <strain evidence="2 3">Sa2BUA2</strain>
    </source>
</reference>
<dbReference type="RefSeq" id="WP_191749196.1">
    <property type="nucleotide sequence ID" value="NZ_JACSQC010000010.1"/>
</dbReference>
<keyword evidence="1" id="KW-0472">Membrane</keyword>
<feature type="transmembrane region" description="Helical" evidence="1">
    <location>
        <begin position="47"/>
        <end position="72"/>
    </location>
</feature>
<accession>A0ABR8YM80</accession>
<evidence type="ECO:0000313" key="3">
    <source>
        <dbReference type="Proteomes" id="UP000652763"/>
    </source>
</evidence>
<feature type="transmembrane region" description="Helical" evidence="1">
    <location>
        <begin position="21"/>
        <end position="41"/>
    </location>
</feature>
<sequence length="104" mass="10718">MKLQSTADHSSRRSISRFIRTVLVGCVVLLAAGVLVVAAAGMNPAPLAVLTGGLACLAGVLVIVFQDVGNWAADSEYSLPGKNLVLLLVLVIAATAPVFWSTSL</sequence>
<comment type="caution">
    <text evidence="2">The sequence shown here is derived from an EMBL/GenBank/DDBJ whole genome shotgun (WGS) entry which is preliminary data.</text>
</comment>
<dbReference type="Proteomes" id="UP000652763">
    <property type="component" value="Unassembled WGS sequence"/>
</dbReference>
<dbReference type="EMBL" id="JACSQC010000010">
    <property type="protein sequence ID" value="MBD8045361.1"/>
    <property type="molecule type" value="Genomic_DNA"/>
</dbReference>
<keyword evidence="1" id="KW-1133">Transmembrane helix</keyword>
<keyword evidence="1" id="KW-0812">Transmembrane</keyword>
<organism evidence="2 3">
    <name type="scientific">Arthrobacter pullicola</name>
    <dbReference type="NCBI Taxonomy" id="2762224"/>
    <lineage>
        <taxon>Bacteria</taxon>
        <taxon>Bacillati</taxon>
        <taxon>Actinomycetota</taxon>
        <taxon>Actinomycetes</taxon>
        <taxon>Micrococcales</taxon>
        <taxon>Micrococcaceae</taxon>
        <taxon>Arthrobacter</taxon>
    </lineage>
</organism>